<organism evidence="2 3">
    <name type="scientific">Deinococcus detaillensis</name>
    <dbReference type="NCBI Taxonomy" id="2592048"/>
    <lineage>
        <taxon>Bacteria</taxon>
        <taxon>Thermotogati</taxon>
        <taxon>Deinococcota</taxon>
        <taxon>Deinococci</taxon>
        <taxon>Deinococcales</taxon>
        <taxon>Deinococcaceae</taxon>
        <taxon>Deinococcus</taxon>
    </lineage>
</organism>
<dbReference type="AlphaFoldDB" id="A0A553V563"/>
<dbReference type="EMBL" id="VKDB01000002">
    <property type="protein sequence ID" value="TSA87596.1"/>
    <property type="molecule type" value="Genomic_DNA"/>
</dbReference>
<evidence type="ECO:0000313" key="3">
    <source>
        <dbReference type="Proteomes" id="UP000316092"/>
    </source>
</evidence>
<comment type="caution">
    <text evidence="2">The sequence shown here is derived from an EMBL/GenBank/DDBJ whole genome shotgun (WGS) entry which is preliminary data.</text>
</comment>
<evidence type="ECO:0000256" key="1">
    <source>
        <dbReference type="SAM" id="MobiDB-lite"/>
    </source>
</evidence>
<proteinExistence type="predicted"/>
<dbReference type="InterPro" id="IPR038693">
    <property type="entry name" value="PaaB_sf"/>
</dbReference>
<dbReference type="InterPro" id="IPR009359">
    <property type="entry name" value="PaaB"/>
</dbReference>
<dbReference type="Gene3D" id="3.10.20.520">
    <property type="entry name" value="Phenylacetic acid degradation B"/>
    <property type="match status" value="2"/>
</dbReference>
<gene>
    <name evidence="2" type="ORF">FNU79_03720</name>
</gene>
<keyword evidence="3" id="KW-1185">Reference proteome</keyword>
<dbReference type="Pfam" id="PF06243">
    <property type="entry name" value="PaaB"/>
    <property type="match status" value="2"/>
</dbReference>
<name>A0A553V563_9DEIO</name>
<dbReference type="Proteomes" id="UP000316092">
    <property type="component" value="Unassembled WGS sequence"/>
</dbReference>
<sequence>MNAADAQPHDTQAPDTQWPRWEIFKQDAAGKVHQAVGSVHATDPDHALFTARSVFARRPAAVSLWAVREQDISSVTREELDNGGKLLDASSETQPYKIFGKKTHKRSMTFVDELGTLEAASPQAALEAAQSQFGDGLLAWWIIPASAFVGSPEDTETVESWFAPAKDKTYKQQSAYGVVGKHVSERNPKSSQTQAKHD</sequence>
<feature type="region of interest" description="Disordered" evidence="1">
    <location>
        <begin position="176"/>
        <end position="198"/>
    </location>
</feature>
<dbReference type="OrthoDB" id="8593533at2"/>
<protein>
    <submittedName>
        <fullName evidence="2">Phenylacetic acid degradation protein</fullName>
    </submittedName>
</protein>
<accession>A0A553V563</accession>
<feature type="compositionally biased region" description="Polar residues" evidence="1">
    <location>
        <begin position="189"/>
        <end position="198"/>
    </location>
</feature>
<evidence type="ECO:0000313" key="2">
    <source>
        <dbReference type="EMBL" id="TSA87596.1"/>
    </source>
</evidence>
<dbReference type="RefSeq" id="WP_143719553.1">
    <property type="nucleotide sequence ID" value="NZ_VKDB01000002.1"/>
</dbReference>
<reference evidence="2 3" key="1">
    <citation type="submission" date="2019-07" db="EMBL/GenBank/DDBJ databases">
        <title>Deinococcus detaillus sp. nov., isolated from humus soil in Antarctica.</title>
        <authorList>
            <person name="Zhang K."/>
        </authorList>
    </citation>
    <scope>NUCLEOTIDE SEQUENCE [LARGE SCALE GENOMIC DNA]</scope>
    <source>
        <strain evidence="2 3">H1</strain>
    </source>
</reference>